<dbReference type="PANTHER" id="PTHR38434:SF1">
    <property type="entry name" value="BLL2549 PROTEIN"/>
    <property type="match status" value="1"/>
</dbReference>
<feature type="transmembrane region" description="Helical" evidence="2">
    <location>
        <begin position="397"/>
        <end position="416"/>
    </location>
</feature>
<feature type="transmembrane region" description="Helical" evidence="2">
    <location>
        <begin position="231"/>
        <end position="252"/>
    </location>
</feature>
<evidence type="ECO:0000313" key="3">
    <source>
        <dbReference type="EMBL" id="MBD8502173.1"/>
    </source>
</evidence>
<comment type="caution">
    <text evidence="3">The sequence shown here is derived from an EMBL/GenBank/DDBJ whole genome shotgun (WGS) entry which is preliminary data.</text>
</comment>
<dbReference type="EMBL" id="JACYTO010000001">
    <property type="protein sequence ID" value="MBD8502173.1"/>
    <property type="molecule type" value="Genomic_DNA"/>
</dbReference>
<feature type="transmembrane region" description="Helical" evidence="2">
    <location>
        <begin position="259"/>
        <end position="276"/>
    </location>
</feature>
<feature type="transmembrane region" description="Helical" evidence="2">
    <location>
        <begin position="758"/>
        <end position="777"/>
    </location>
</feature>
<feature type="transmembrane region" description="Helical" evidence="2">
    <location>
        <begin position="479"/>
        <end position="496"/>
    </location>
</feature>
<feature type="transmembrane region" description="Helical" evidence="2">
    <location>
        <begin position="428"/>
        <end position="449"/>
    </location>
</feature>
<feature type="transmembrane region" description="Helical" evidence="2">
    <location>
        <begin position="307"/>
        <end position="327"/>
    </location>
</feature>
<keyword evidence="4" id="KW-1185">Reference proteome</keyword>
<feature type="transmembrane region" description="Helical" evidence="2">
    <location>
        <begin position="181"/>
        <end position="198"/>
    </location>
</feature>
<feature type="compositionally biased region" description="Low complexity" evidence="1">
    <location>
        <begin position="73"/>
        <end position="85"/>
    </location>
</feature>
<feature type="transmembrane region" description="Helical" evidence="2">
    <location>
        <begin position="6"/>
        <end position="24"/>
    </location>
</feature>
<dbReference type="Pfam" id="PF10101">
    <property type="entry name" value="DUF2339"/>
    <property type="match status" value="1"/>
</dbReference>
<dbReference type="PANTHER" id="PTHR38434">
    <property type="entry name" value="BLL2549 PROTEIN"/>
    <property type="match status" value="1"/>
</dbReference>
<feature type="transmembrane region" description="Helical" evidence="2">
    <location>
        <begin position="455"/>
        <end position="472"/>
    </location>
</feature>
<dbReference type="InterPro" id="IPR014600">
    <property type="entry name" value="UCP035905_mem"/>
</dbReference>
<feature type="transmembrane region" description="Helical" evidence="2">
    <location>
        <begin position="572"/>
        <end position="590"/>
    </location>
</feature>
<feature type="compositionally biased region" description="Pro residues" evidence="1">
    <location>
        <begin position="121"/>
        <end position="130"/>
    </location>
</feature>
<feature type="transmembrane region" description="Helical" evidence="2">
    <location>
        <begin position="655"/>
        <end position="674"/>
    </location>
</feature>
<name>A0ABR9B722_9RHOO</name>
<evidence type="ECO:0000256" key="1">
    <source>
        <dbReference type="SAM" id="MobiDB-lite"/>
    </source>
</evidence>
<dbReference type="Proteomes" id="UP000603602">
    <property type="component" value="Unassembled WGS sequence"/>
</dbReference>
<feature type="transmembrane region" description="Helical" evidence="2">
    <location>
        <begin position="686"/>
        <end position="706"/>
    </location>
</feature>
<feature type="transmembrane region" description="Helical" evidence="2">
    <location>
        <begin position="718"/>
        <end position="738"/>
    </location>
</feature>
<feature type="transmembrane region" description="Helical" evidence="2">
    <location>
        <begin position="508"/>
        <end position="529"/>
    </location>
</feature>
<protein>
    <submittedName>
        <fullName evidence="3">DUF2339 domain-containing protein</fullName>
    </submittedName>
</protein>
<dbReference type="PIRSF" id="PIRSF035905">
    <property type="entry name" value="UCP035905_mp"/>
    <property type="match status" value="1"/>
</dbReference>
<dbReference type="InterPro" id="IPR019286">
    <property type="entry name" value="DUF2339_TM"/>
</dbReference>
<feature type="transmembrane region" description="Helical" evidence="2">
    <location>
        <begin position="541"/>
        <end position="560"/>
    </location>
</feature>
<keyword evidence="2" id="KW-0472">Membrane</keyword>
<evidence type="ECO:0000256" key="2">
    <source>
        <dbReference type="SAM" id="Phobius"/>
    </source>
</evidence>
<feature type="transmembrane region" description="Helical" evidence="2">
    <location>
        <begin position="282"/>
        <end position="300"/>
    </location>
</feature>
<dbReference type="RefSeq" id="WP_187716968.1">
    <property type="nucleotide sequence ID" value="NZ_JACTAH010000001.1"/>
</dbReference>
<feature type="transmembrane region" description="Helical" evidence="2">
    <location>
        <begin position="830"/>
        <end position="851"/>
    </location>
</feature>
<feature type="region of interest" description="Disordered" evidence="1">
    <location>
        <begin position="73"/>
        <end position="130"/>
    </location>
</feature>
<keyword evidence="2" id="KW-0812">Transmembrane</keyword>
<organism evidence="3 4">
    <name type="scientific">Thauera sedimentorum</name>
    <dbReference type="NCBI Taxonomy" id="2767595"/>
    <lineage>
        <taxon>Bacteria</taxon>
        <taxon>Pseudomonadati</taxon>
        <taxon>Pseudomonadota</taxon>
        <taxon>Betaproteobacteria</taxon>
        <taxon>Rhodocyclales</taxon>
        <taxon>Zoogloeaceae</taxon>
        <taxon>Thauera</taxon>
    </lineage>
</organism>
<feature type="transmembrane region" description="Helical" evidence="2">
    <location>
        <begin position="789"/>
        <end position="810"/>
    </location>
</feature>
<evidence type="ECO:0000313" key="4">
    <source>
        <dbReference type="Proteomes" id="UP000603602"/>
    </source>
</evidence>
<feature type="transmembrane region" description="Helical" evidence="2">
    <location>
        <begin position="888"/>
        <end position="907"/>
    </location>
</feature>
<gene>
    <name evidence="3" type="ORF">IFO67_04700</name>
</gene>
<feature type="transmembrane region" description="Helical" evidence="2">
    <location>
        <begin position="149"/>
        <end position="169"/>
    </location>
</feature>
<feature type="transmembrane region" description="Helical" evidence="2">
    <location>
        <begin position="858"/>
        <end position="876"/>
    </location>
</feature>
<feature type="transmembrane region" description="Helical" evidence="2">
    <location>
        <begin position="371"/>
        <end position="391"/>
    </location>
</feature>
<feature type="transmembrane region" description="Helical" evidence="2">
    <location>
        <begin position="597"/>
        <end position="617"/>
    </location>
</feature>
<accession>A0ABR9B722</accession>
<proteinExistence type="predicted"/>
<feature type="transmembrane region" description="Helical" evidence="2">
    <location>
        <begin position="623"/>
        <end position="643"/>
    </location>
</feature>
<keyword evidence="2" id="KW-1133">Transmembrane helix</keyword>
<sequence>MEGIVLAVIGGILLVGFVGGLLGGRLARRGASADAGQLQRLAERLDALQHTQEALARRVAALETVPATPAAARPAAPPAEIAAAHPPAPPPSPALELDLSLPPEQLPRPAAGTPTDASLPRPTPLPQPPSIRAPALPDWLHHWLFGGNMVVRIGIVILFFGVAFLLKYAYERVQVPIELRLSGVALGAIVMLVLGWRLRTRREGYALALQGGAVGLLYLTVFAALRLYQLIPAPAAFAALVAIAAFSGVLALLQNGRSLAVLGTCGGFLAPLLASTGSGSHVALFSYYAVLNTGVLALAWRRTWREFNLLGFAFTFVIGALWGARYYRAELFASVEPFLLLFFLMYLAVPVGYALRRLGEADDAPPAPGRVQAYVDASLVFGVPLVAFGLQLRLVSAFEYGAAFSAVALGALYLLLARTLWARSGARLRLLVDAYYALGIVFATLAIPLAFEGRWTAAAWALEAAAILWIGVRQARLPARAFAVLLQLGAGAAFLLDLPGGGALPVLNAQFLGCALIAFAGLFCAWYLDRMRGTVHRYERVVAPVLLAWGLGWWAAAGALQIDRHLAYPLEANALLLFLAASAAVLAAFARRTAWAHGGTASLAISPVIALAALGTLDTSRNPLAALGWLAWPAALGAHLFALRCREAAHPRAAPWLHALGLWVFALVGGLAAARGIDRLVDGASAWSLVGIALVPGALIAGLASLRSTRWPLGTQRRGYLLLGGAPLAAFLLAWSQLANWANDGRADPLPYLPLLNPLELGLAAALLLAAWWYAALRREGLIAGTAQGHRLVLGVFAALAFALANGVLLRSLHHYAGIPWDFDLLIDSRLVHAALALFWTLIALAVMVFGARRARRAPWIAGAALMGVVVVKLFLVDLSNIGGIERVVSFLGVGLLMLVIGWFAPVPPKAAETAR</sequence>
<reference evidence="4" key="1">
    <citation type="submission" date="2023-07" db="EMBL/GenBank/DDBJ databases">
        <title>Thauera sp. CAU 1555 isolated from sand of Yaerae Beach.</title>
        <authorList>
            <person name="Kim W."/>
        </authorList>
    </citation>
    <scope>NUCLEOTIDE SEQUENCE [LARGE SCALE GENOMIC DNA]</scope>
    <source>
        <strain evidence="4">CAU 1555</strain>
    </source>
</reference>
<feature type="transmembrane region" description="Helical" evidence="2">
    <location>
        <begin position="339"/>
        <end position="359"/>
    </location>
</feature>
<feature type="transmembrane region" description="Helical" evidence="2">
    <location>
        <begin position="205"/>
        <end position="225"/>
    </location>
</feature>